<reference evidence="1 2" key="1">
    <citation type="journal article" date="2022" name="Hortic Res">
        <title>A haplotype resolved chromosomal level avocado genome allows analysis of novel avocado genes.</title>
        <authorList>
            <person name="Nath O."/>
            <person name="Fletcher S.J."/>
            <person name="Hayward A."/>
            <person name="Shaw L.M."/>
            <person name="Masouleh A.K."/>
            <person name="Furtado A."/>
            <person name="Henry R.J."/>
            <person name="Mitter N."/>
        </authorList>
    </citation>
    <scope>NUCLEOTIDE SEQUENCE [LARGE SCALE GENOMIC DNA]</scope>
    <source>
        <strain evidence="2">cv. Hass</strain>
    </source>
</reference>
<accession>A0ACC2KVZ9</accession>
<sequence>MTNKQTVLLLKIKRPHQHTVDGHNHSDHANKAPISENALIDHDTISEDGVSYHREKKLCLNEEIDHHQLKNQNVYTTESDEENACSVSDEHVKEVEVPHVAESAHTCPVCRKEFKSMKSLSGHMRCHPERRWRGIQPPPTAKNSPSSTISESGGYKIHDQNDSGTTMETSPSNQPPPFFKWPVKRSRYKEGNSLLENMNEEEIRAAVNLFNLSRLDPVEWEQERRKHVVKGSDANSMGFELDKSQIQEHENTSENGFKSELAEIDDKTGIIQGPGKMDSSSKNQMQFPCKTKAEKKRKPVSSASHICRTCNKSFNSHQALGGHMTGHKNDLMTADKVDAISVAYNTEEVQYGNSNAAESKPLPEIDATCSKEEMVHRCKTCNKTFPSGQALGGHQRCHWSGGVEASMNSVKLQEDENKVIRQIHNFDLNEPAMVEAEDDLALALGAS</sequence>
<dbReference type="Proteomes" id="UP001234297">
    <property type="component" value="Chromosome 11"/>
</dbReference>
<dbReference type="EMBL" id="CM056819">
    <property type="protein sequence ID" value="KAJ8625384.1"/>
    <property type="molecule type" value="Genomic_DNA"/>
</dbReference>
<evidence type="ECO:0000313" key="2">
    <source>
        <dbReference type="Proteomes" id="UP001234297"/>
    </source>
</evidence>
<gene>
    <name evidence="1" type="ORF">MRB53_033914</name>
</gene>
<name>A0ACC2KVZ9_PERAE</name>
<proteinExistence type="predicted"/>
<organism evidence="1 2">
    <name type="scientific">Persea americana</name>
    <name type="common">Avocado</name>
    <dbReference type="NCBI Taxonomy" id="3435"/>
    <lineage>
        <taxon>Eukaryota</taxon>
        <taxon>Viridiplantae</taxon>
        <taxon>Streptophyta</taxon>
        <taxon>Embryophyta</taxon>
        <taxon>Tracheophyta</taxon>
        <taxon>Spermatophyta</taxon>
        <taxon>Magnoliopsida</taxon>
        <taxon>Magnoliidae</taxon>
        <taxon>Laurales</taxon>
        <taxon>Lauraceae</taxon>
        <taxon>Persea</taxon>
    </lineage>
</organism>
<evidence type="ECO:0000313" key="1">
    <source>
        <dbReference type="EMBL" id="KAJ8625384.1"/>
    </source>
</evidence>
<comment type="caution">
    <text evidence="1">The sequence shown here is derived from an EMBL/GenBank/DDBJ whole genome shotgun (WGS) entry which is preliminary data.</text>
</comment>
<protein>
    <submittedName>
        <fullName evidence="1">Uncharacterized protein</fullName>
    </submittedName>
</protein>
<keyword evidence="2" id="KW-1185">Reference proteome</keyword>